<feature type="region of interest" description="Disordered" evidence="8">
    <location>
        <begin position="151"/>
        <end position="306"/>
    </location>
</feature>
<keyword evidence="4" id="KW-0967">Endosome</keyword>
<dbReference type="Gene3D" id="6.10.140.820">
    <property type="match status" value="1"/>
</dbReference>
<dbReference type="GO" id="GO:0006886">
    <property type="term" value="P:intracellular protein transport"/>
    <property type="evidence" value="ECO:0007669"/>
    <property type="project" value="UniProtKB-ARBA"/>
</dbReference>
<protein>
    <submittedName>
        <fullName evidence="11">UEV-domain-containing protein</fullName>
    </submittedName>
</protein>
<feature type="compositionally biased region" description="Polar residues" evidence="8">
    <location>
        <begin position="265"/>
        <end position="305"/>
    </location>
</feature>
<evidence type="ECO:0000313" key="12">
    <source>
        <dbReference type="Proteomes" id="UP000250043"/>
    </source>
</evidence>
<dbReference type="GO" id="GO:0072666">
    <property type="term" value="P:establishment of protein localization to vacuole"/>
    <property type="evidence" value="ECO:0007669"/>
    <property type="project" value="UniProtKB-ARBA"/>
</dbReference>
<dbReference type="SUPFAM" id="SSF54495">
    <property type="entry name" value="UBC-like"/>
    <property type="match status" value="1"/>
</dbReference>
<dbReference type="Proteomes" id="UP000250043">
    <property type="component" value="Unassembled WGS sequence"/>
</dbReference>
<accession>A0A8E2DTG2</accession>
<feature type="region of interest" description="Disordered" evidence="8">
    <location>
        <begin position="419"/>
        <end position="440"/>
    </location>
</feature>
<dbReference type="InterPro" id="IPR037202">
    <property type="entry name" value="ESCRT_assembly_dom"/>
</dbReference>
<dbReference type="PANTHER" id="PTHR23306">
    <property type="entry name" value="TUMOR SUSCEPTIBILITY GENE 101 PROTEIN-RELATED"/>
    <property type="match status" value="1"/>
</dbReference>
<dbReference type="SUPFAM" id="SSF140111">
    <property type="entry name" value="Endosomal sorting complex assembly domain"/>
    <property type="match status" value="1"/>
</dbReference>
<evidence type="ECO:0000256" key="8">
    <source>
        <dbReference type="SAM" id="MobiDB-lite"/>
    </source>
</evidence>
<evidence type="ECO:0000256" key="4">
    <source>
        <dbReference type="ARBA" id="ARBA00022753"/>
    </source>
</evidence>
<evidence type="ECO:0000256" key="7">
    <source>
        <dbReference type="PROSITE-ProRule" id="PRU00644"/>
    </source>
</evidence>
<dbReference type="Gene3D" id="3.10.110.10">
    <property type="entry name" value="Ubiquitin Conjugating Enzyme"/>
    <property type="match status" value="1"/>
</dbReference>
<feature type="compositionally biased region" description="Low complexity" evidence="8">
    <location>
        <begin position="240"/>
        <end position="250"/>
    </location>
</feature>
<evidence type="ECO:0000259" key="10">
    <source>
        <dbReference type="PROSITE" id="PS51322"/>
    </source>
</evidence>
<evidence type="ECO:0000256" key="3">
    <source>
        <dbReference type="ARBA" id="ARBA00022448"/>
    </source>
</evidence>
<dbReference type="GO" id="GO:0043130">
    <property type="term" value="F:ubiquitin binding"/>
    <property type="evidence" value="ECO:0007669"/>
    <property type="project" value="TreeGrafter"/>
</dbReference>
<feature type="domain" description="SB" evidence="9">
    <location>
        <begin position="555"/>
        <end position="623"/>
    </location>
</feature>
<dbReference type="PANTHER" id="PTHR23306:SF3">
    <property type="entry name" value="TUMOR SUPPRESSOR PROTEIN 101"/>
    <property type="match status" value="1"/>
</dbReference>
<feature type="compositionally biased region" description="Pro residues" evidence="8">
    <location>
        <begin position="423"/>
        <end position="432"/>
    </location>
</feature>
<dbReference type="GO" id="GO:0000813">
    <property type="term" value="C:ESCRT I complex"/>
    <property type="evidence" value="ECO:0007669"/>
    <property type="project" value="TreeGrafter"/>
</dbReference>
<dbReference type="InterPro" id="IPR052070">
    <property type="entry name" value="ESCRT-I_UEV_domain"/>
</dbReference>
<comment type="subcellular location">
    <subcellularLocation>
        <location evidence="1">Endosome</location>
    </subcellularLocation>
</comment>
<feature type="domain" description="UEV" evidence="10">
    <location>
        <begin position="6"/>
        <end position="151"/>
    </location>
</feature>
<dbReference type="EMBL" id="KV722335">
    <property type="protein sequence ID" value="OCH95529.1"/>
    <property type="molecule type" value="Genomic_DNA"/>
</dbReference>
<evidence type="ECO:0000313" key="11">
    <source>
        <dbReference type="EMBL" id="OCH95529.1"/>
    </source>
</evidence>
<dbReference type="PROSITE" id="PS51312">
    <property type="entry name" value="SB"/>
    <property type="match status" value="1"/>
</dbReference>
<evidence type="ECO:0000256" key="2">
    <source>
        <dbReference type="ARBA" id="ARBA00009594"/>
    </source>
</evidence>
<evidence type="ECO:0000259" key="9">
    <source>
        <dbReference type="PROSITE" id="PS51312"/>
    </source>
</evidence>
<dbReference type="Pfam" id="PF05743">
    <property type="entry name" value="UEV"/>
    <property type="match status" value="1"/>
</dbReference>
<dbReference type="AlphaFoldDB" id="A0A8E2DTG2"/>
<feature type="compositionally biased region" description="Low complexity" evidence="8">
    <location>
        <begin position="221"/>
        <end position="231"/>
    </location>
</feature>
<keyword evidence="3 7" id="KW-0813">Transport</keyword>
<evidence type="ECO:0000256" key="6">
    <source>
        <dbReference type="ARBA" id="ARBA00023054"/>
    </source>
</evidence>
<sequence>MSTTESLTHKWLRQNVQTYQHKDTVFADVDTALARYITIRPKTDVYTYDDGRTQLLLCLHGLLPIQFRGAAYNIPVAIWITREYPRQPPIAYVVPTNDMLVRSGKHMDVSGRCQIDYLRDWERKSEGRSLVALLEAMQDVFSREPPVYAKPKALVSPQPQPAQPHASGTDYAARPPPPIPGAHTPTEHNTPPPPAGSPRHDGRPRLPAKPVVSAMGPSPGPSTTSSNIPPGHRYPDSRSESPNSLLNPSLPLRPPPPLPQHSHVDSSVTRVGNTSIPPTYTPRQFGSTFNGVPSSAGTFDTTSPETPVRANLTIQDQRSVVQTPQQYGPSSVVPGNPSALAYVGPNATVPSDPTVQHQVYSLPVSPAEGAPAQPPYPGAPPPFVTLQPTAYFPPNSYAAPLHAAPPPPSYISQAHVPASQIPRPAPPVPPPDLLDGDEPQVTASPVSLLHSAPPRPPNPELLRLHTQVHDKLSSELASLTHAMGLDAERLRAMQADLLAGEPALRDEMARLEAVRDVCRGVAARFGAVVDAGARNVAELRRKGDPEVDELVCSTTIVYNQLVDLVAEDNAIEDTVYHLHRALNTGRINLERFLRTTRVLAEEQFLKRALIEKILAGVSFGDMTWSPPPEWR</sequence>
<keyword evidence="12" id="KW-1185">Reference proteome</keyword>
<dbReference type="InterPro" id="IPR016135">
    <property type="entry name" value="UBQ-conjugating_enzyme/RWD"/>
</dbReference>
<organism evidence="11 12">
    <name type="scientific">Obba rivulosa</name>
    <dbReference type="NCBI Taxonomy" id="1052685"/>
    <lineage>
        <taxon>Eukaryota</taxon>
        <taxon>Fungi</taxon>
        <taxon>Dikarya</taxon>
        <taxon>Basidiomycota</taxon>
        <taxon>Agaricomycotina</taxon>
        <taxon>Agaricomycetes</taxon>
        <taxon>Polyporales</taxon>
        <taxon>Gelatoporiaceae</taxon>
        <taxon>Obba</taxon>
    </lineage>
</organism>
<dbReference type="PROSITE" id="PS51322">
    <property type="entry name" value="UEV"/>
    <property type="match status" value="1"/>
</dbReference>
<proteinExistence type="inferred from homology"/>
<name>A0A8E2DTG2_9APHY</name>
<gene>
    <name evidence="11" type="ORF">OBBRIDRAFT_883798</name>
</gene>
<dbReference type="CDD" id="cd11685">
    <property type="entry name" value="UEV_TSG101-like"/>
    <property type="match status" value="1"/>
</dbReference>
<dbReference type="InterPro" id="IPR017916">
    <property type="entry name" value="SB_dom"/>
</dbReference>
<dbReference type="Pfam" id="PF09454">
    <property type="entry name" value="Vps23_core"/>
    <property type="match status" value="1"/>
</dbReference>
<comment type="similarity">
    <text evidence="2">Belongs to the ubiquitin-conjugating enzyme family. UEV subfamily.</text>
</comment>
<evidence type="ECO:0000256" key="1">
    <source>
        <dbReference type="ARBA" id="ARBA00004177"/>
    </source>
</evidence>
<keyword evidence="6" id="KW-0175">Coiled coil</keyword>
<reference evidence="11 12" key="1">
    <citation type="submission" date="2016-07" db="EMBL/GenBank/DDBJ databases">
        <title>Draft genome of the white-rot fungus Obba rivulosa 3A-2.</title>
        <authorList>
            <consortium name="DOE Joint Genome Institute"/>
            <person name="Miettinen O."/>
            <person name="Riley R."/>
            <person name="Acob R."/>
            <person name="Barry K."/>
            <person name="Cullen D."/>
            <person name="De Vries R."/>
            <person name="Hainaut M."/>
            <person name="Hatakka A."/>
            <person name="Henrissat B."/>
            <person name="Hilden K."/>
            <person name="Kuo R."/>
            <person name="Labutti K."/>
            <person name="Lipzen A."/>
            <person name="Makela M.R."/>
            <person name="Sandor L."/>
            <person name="Spatafora J.W."/>
            <person name="Grigoriev I.V."/>
            <person name="Hibbett D.S."/>
        </authorList>
    </citation>
    <scope>NUCLEOTIDE SEQUENCE [LARGE SCALE GENOMIC DNA]</scope>
    <source>
        <strain evidence="11 12">3A-2</strain>
    </source>
</reference>
<evidence type="ECO:0000256" key="5">
    <source>
        <dbReference type="ARBA" id="ARBA00022927"/>
    </source>
</evidence>
<keyword evidence="5 7" id="KW-0653">Protein transport</keyword>
<dbReference type="GO" id="GO:0043162">
    <property type="term" value="P:ubiquitin-dependent protein catabolic process via the multivesicular body sorting pathway"/>
    <property type="evidence" value="ECO:0007669"/>
    <property type="project" value="UniProtKB-ARBA"/>
</dbReference>
<dbReference type="OrthoDB" id="306304at2759"/>
<dbReference type="InterPro" id="IPR008883">
    <property type="entry name" value="UEV_N"/>
</dbReference>